<dbReference type="RefSeq" id="WP_115314168.1">
    <property type="nucleotide sequence ID" value="NZ_CP068030.1"/>
</dbReference>
<dbReference type="Pfam" id="PF00550">
    <property type="entry name" value="PP-binding"/>
    <property type="match status" value="1"/>
</dbReference>
<reference evidence="2 3" key="1">
    <citation type="submission" date="2018-06" db="EMBL/GenBank/DDBJ databases">
        <authorList>
            <consortium name="Pathogen Informatics"/>
            <person name="Doyle S."/>
        </authorList>
    </citation>
    <scope>NUCLEOTIDE SEQUENCE [LARGE SCALE GENOMIC DNA]</scope>
    <source>
        <strain evidence="2 3">NCTC11807</strain>
    </source>
</reference>
<keyword evidence="3" id="KW-1185">Reference proteome</keyword>
<gene>
    <name evidence="2" type="ORF">NCTC11807_02774</name>
</gene>
<dbReference type="InterPro" id="IPR036736">
    <property type="entry name" value="ACP-like_sf"/>
</dbReference>
<proteinExistence type="predicted"/>
<evidence type="ECO:0000313" key="2">
    <source>
        <dbReference type="EMBL" id="SUN32870.1"/>
    </source>
</evidence>
<feature type="domain" description="Carrier" evidence="1">
    <location>
        <begin position="1"/>
        <end position="74"/>
    </location>
</feature>
<name>A0A380JAN5_9STAP</name>
<evidence type="ECO:0000313" key="3">
    <source>
        <dbReference type="Proteomes" id="UP000255425"/>
    </source>
</evidence>
<sequence>MIDEIIEILKQMGIEEEMDNNTNLISDLYLDSAELVSLRLELKKKFNVDISLNSNEELTIQELKQKIEGEMNNE</sequence>
<dbReference type="Proteomes" id="UP000255425">
    <property type="component" value="Unassembled WGS sequence"/>
</dbReference>
<dbReference type="InterPro" id="IPR009081">
    <property type="entry name" value="PP-bd_ACP"/>
</dbReference>
<dbReference type="PROSITE" id="PS50075">
    <property type="entry name" value="CARRIER"/>
    <property type="match status" value="1"/>
</dbReference>
<organism evidence="2 3">
    <name type="scientific">Staphylococcus saccharolyticus</name>
    <dbReference type="NCBI Taxonomy" id="33028"/>
    <lineage>
        <taxon>Bacteria</taxon>
        <taxon>Bacillati</taxon>
        <taxon>Bacillota</taxon>
        <taxon>Bacilli</taxon>
        <taxon>Bacillales</taxon>
        <taxon>Staphylococcaceae</taxon>
        <taxon>Staphylococcus</taxon>
    </lineage>
</organism>
<dbReference type="AlphaFoldDB" id="A0A380JAN5"/>
<protein>
    <recommendedName>
        <fullName evidence="1">Carrier domain-containing protein</fullName>
    </recommendedName>
</protein>
<dbReference type="Gene3D" id="1.10.1200.10">
    <property type="entry name" value="ACP-like"/>
    <property type="match status" value="1"/>
</dbReference>
<accession>A0A380JAN5</accession>
<evidence type="ECO:0000259" key="1">
    <source>
        <dbReference type="PROSITE" id="PS50075"/>
    </source>
</evidence>
<dbReference type="EMBL" id="UHDZ01000002">
    <property type="protein sequence ID" value="SUN32870.1"/>
    <property type="molecule type" value="Genomic_DNA"/>
</dbReference>
<dbReference type="SUPFAM" id="SSF47336">
    <property type="entry name" value="ACP-like"/>
    <property type="match status" value="1"/>
</dbReference>